<dbReference type="PANTHER" id="PTHR43806">
    <property type="entry name" value="PEPTIDASE S8"/>
    <property type="match status" value="1"/>
</dbReference>
<keyword evidence="2 5" id="KW-0645">Protease</keyword>
<feature type="active site" description="Charge relay system" evidence="5">
    <location>
        <position position="389"/>
    </location>
</feature>
<protein>
    <submittedName>
        <fullName evidence="10">Peptidase S8 and S53, subtilisin, kexin, sedolisin</fullName>
    </submittedName>
</protein>
<dbReference type="PRINTS" id="PR00723">
    <property type="entry name" value="SUBTILISIN"/>
</dbReference>
<organism evidence="10 11">
    <name type="scientific">Marinobacter vinifirmus</name>
    <dbReference type="NCBI Taxonomy" id="355591"/>
    <lineage>
        <taxon>Bacteria</taxon>
        <taxon>Pseudomonadati</taxon>
        <taxon>Pseudomonadota</taxon>
        <taxon>Gammaproteobacteria</taxon>
        <taxon>Pseudomonadales</taxon>
        <taxon>Marinobacteraceae</taxon>
        <taxon>Marinobacter</taxon>
    </lineage>
</organism>
<keyword evidence="7" id="KW-0732">Signal</keyword>
<dbReference type="PROSITE" id="PS51892">
    <property type="entry name" value="SUBTILASE"/>
    <property type="match status" value="1"/>
</dbReference>
<feature type="signal peptide" evidence="7">
    <location>
        <begin position="1"/>
        <end position="26"/>
    </location>
</feature>
<feature type="domain" description="Peptidase S8/S53" evidence="8">
    <location>
        <begin position="162"/>
        <end position="426"/>
    </location>
</feature>
<dbReference type="InterPro" id="IPR010259">
    <property type="entry name" value="S8pro/Inhibitor_I9"/>
</dbReference>
<dbReference type="Gene3D" id="3.30.70.80">
    <property type="entry name" value="Peptidase S8 propeptide/proteinase inhibitor I9"/>
    <property type="match status" value="1"/>
</dbReference>
<evidence type="ECO:0000259" key="8">
    <source>
        <dbReference type="Pfam" id="PF00082"/>
    </source>
</evidence>
<dbReference type="Gene3D" id="3.40.50.200">
    <property type="entry name" value="Peptidase S8/S53 domain"/>
    <property type="match status" value="1"/>
</dbReference>
<dbReference type="InterPro" id="IPR034193">
    <property type="entry name" value="PCSK9_ProteinaseK-like"/>
</dbReference>
<evidence type="ECO:0000256" key="4">
    <source>
        <dbReference type="ARBA" id="ARBA00022825"/>
    </source>
</evidence>
<dbReference type="InterPro" id="IPR022398">
    <property type="entry name" value="Peptidase_S8_His-AS"/>
</dbReference>
<dbReference type="AlphaFoldDB" id="A0A7Z1DVD3"/>
<dbReference type="InterPro" id="IPR023827">
    <property type="entry name" value="Peptidase_S8_Asp-AS"/>
</dbReference>
<feature type="chain" id="PRO_5030897304" evidence="7">
    <location>
        <begin position="27"/>
        <end position="442"/>
    </location>
</feature>
<comment type="caution">
    <text evidence="10">The sequence shown here is derived from an EMBL/GenBank/DDBJ whole genome shotgun (WGS) entry which is preliminary data.</text>
</comment>
<feature type="active site" description="Charge relay system" evidence="5">
    <location>
        <position position="171"/>
    </location>
</feature>
<evidence type="ECO:0000259" key="9">
    <source>
        <dbReference type="Pfam" id="PF05922"/>
    </source>
</evidence>
<dbReference type="InterPro" id="IPR015500">
    <property type="entry name" value="Peptidase_S8_subtilisin-rel"/>
</dbReference>
<dbReference type="PROSITE" id="PS00137">
    <property type="entry name" value="SUBTILASE_HIS"/>
    <property type="match status" value="1"/>
</dbReference>
<feature type="active site" description="Charge relay system" evidence="5">
    <location>
        <position position="237"/>
    </location>
</feature>
<comment type="similarity">
    <text evidence="1 5 6">Belongs to the peptidase S8 family.</text>
</comment>
<keyword evidence="11" id="KW-1185">Reference proteome</keyword>
<dbReference type="InterPro" id="IPR036852">
    <property type="entry name" value="Peptidase_S8/S53_dom_sf"/>
</dbReference>
<evidence type="ECO:0000256" key="3">
    <source>
        <dbReference type="ARBA" id="ARBA00022801"/>
    </source>
</evidence>
<keyword evidence="3 5" id="KW-0378">Hydrolase</keyword>
<dbReference type="SUPFAM" id="SSF52743">
    <property type="entry name" value="Subtilisin-like"/>
    <property type="match status" value="1"/>
</dbReference>
<evidence type="ECO:0000313" key="11">
    <source>
        <dbReference type="Proteomes" id="UP000216984"/>
    </source>
</evidence>
<evidence type="ECO:0000256" key="6">
    <source>
        <dbReference type="RuleBase" id="RU003355"/>
    </source>
</evidence>
<evidence type="ECO:0000256" key="2">
    <source>
        <dbReference type="ARBA" id="ARBA00022670"/>
    </source>
</evidence>
<dbReference type="GO" id="GO:0004252">
    <property type="term" value="F:serine-type endopeptidase activity"/>
    <property type="evidence" value="ECO:0007669"/>
    <property type="project" value="UniProtKB-UniRule"/>
</dbReference>
<name>A0A7Z1DVD3_9GAMM</name>
<dbReference type="GO" id="GO:0006508">
    <property type="term" value="P:proteolysis"/>
    <property type="evidence" value="ECO:0007669"/>
    <property type="project" value="UniProtKB-KW"/>
</dbReference>
<dbReference type="Pfam" id="PF00082">
    <property type="entry name" value="Peptidase_S8"/>
    <property type="match status" value="1"/>
</dbReference>
<feature type="domain" description="Inhibitor I9" evidence="9">
    <location>
        <begin position="85"/>
        <end position="126"/>
    </location>
</feature>
<sequence>MTTKNHFHKAALASALLAVAPLTADAGLLSGLLNGGAQEPAEEQADNRAIPQRYIVTVDPSLSSILGVGGPLLAGIEQLLNAVGGGKVLYLYENVISGATVQLTDSQARMLESLPGVERVEPDSWMTASGTLTQQNATWGLDRVDQATLPLDSQFTYPELAGQGVNVYVLDTGVLSTHVDFEGRASGMNFHDDSGLAGLSPGLPIVGDLLNLLLGGLLPFKSEESISAYSAEDCNGHGTHVASTAAGEEFGVAKESNIIGLRVLGCNGSGATSAIIEALDWMAENAEKPAVANMSLGGGSSQTLDEAVQAVVARGIPVVVAAGNSNADACSGSPNRVPEAVTVGATDNRDRRSSFSNHGSCVDIMAPGTDITAAWYTGDTDTNTISGTSMASPHVAGAVALMLGQNPSLSPEQVDQALKAQASTNQLQDLNGSPNRLLNVNP</sequence>
<dbReference type="InterPro" id="IPR037045">
    <property type="entry name" value="S8pro/Inhibitor_I9_sf"/>
</dbReference>
<dbReference type="EMBL" id="NEFY01000004">
    <property type="protein sequence ID" value="OZC36705.1"/>
    <property type="molecule type" value="Genomic_DNA"/>
</dbReference>
<keyword evidence="4 5" id="KW-0720">Serine protease</keyword>
<dbReference type="InterPro" id="IPR000209">
    <property type="entry name" value="Peptidase_S8/S53_dom"/>
</dbReference>
<dbReference type="GO" id="GO:0005615">
    <property type="term" value="C:extracellular space"/>
    <property type="evidence" value="ECO:0007669"/>
    <property type="project" value="TreeGrafter"/>
</dbReference>
<evidence type="ECO:0000313" key="10">
    <source>
        <dbReference type="EMBL" id="OZC36705.1"/>
    </source>
</evidence>
<evidence type="ECO:0000256" key="5">
    <source>
        <dbReference type="PROSITE-ProRule" id="PRU01240"/>
    </source>
</evidence>
<dbReference type="PROSITE" id="PS00138">
    <property type="entry name" value="SUBTILASE_SER"/>
    <property type="match status" value="1"/>
</dbReference>
<dbReference type="Pfam" id="PF05922">
    <property type="entry name" value="Inhibitor_I9"/>
    <property type="match status" value="1"/>
</dbReference>
<dbReference type="InterPro" id="IPR050131">
    <property type="entry name" value="Peptidase_S8_subtilisin-like"/>
</dbReference>
<dbReference type="CDD" id="cd04077">
    <property type="entry name" value="Peptidases_S8_PCSK9_ProteinaseK_like"/>
    <property type="match status" value="1"/>
</dbReference>
<dbReference type="PANTHER" id="PTHR43806:SF11">
    <property type="entry name" value="CEREVISIN-RELATED"/>
    <property type="match status" value="1"/>
</dbReference>
<gene>
    <name evidence="10" type="ORF">B9Q17_16960</name>
</gene>
<dbReference type="PROSITE" id="PS00136">
    <property type="entry name" value="SUBTILASE_ASP"/>
    <property type="match status" value="1"/>
</dbReference>
<accession>A0A7Z1DVD3</accession>
<evidence type="ECO:0000256" key="7">
    <source>
        <dbReference type="SAM" id="SignalP"/>
    </source>
</evidence>
<evidence type="ECO:0000256" key="1">
    <source>
        <dbReference type="ARBA" id="ARBA00011073"/>
    </source>
</evidence>
<dbReference type="InterPro" id="IPR023828">
    <property type="entry name" value="Peptidase_S8_Ser-AS"/>
</dbReference>
<proteinExistence type="inferred from homology"/>
<dbReference type="RefSeq" id="WP_094624755.1">
    <property type="nucleotide sequence ID" value="NZ_NEFY01000004.1"/>
</dbReference>
<reference evidence="10 11" key="1">
    <citation type="submission" date="2017-06" db="EMBL/GenBank/DDBJ databases">
        <title>Draft genome sequence of the halophilic bacterium Marinobacter vinifirmus FB1.</title>
        <authorList>
            <person name="Stepanov V.G."/>
            <person name="Roberts D.J."/>
            <person name="Fox G.E."/>
        </authorList>
    </citation>
    <scope>NUCLEOTIDE SEQUENCE [LARGE SCALE GENOMIC DNA]</scope>
    <source>
        <strain evidence="10 11">FB1</strain>
    </source>
</reference>
<dbReference type="Proteomes" id="UP000216984">
    <property type="component" value="Unassembled WGS sequence"/>
</dbReference>